<dbReference type="Pfam" id="PF08872">
    <property type="entry name" value="KGK"/>
    <property type="match status" value="1"/>
</dbReference>
<evidence type="ECO:0000313" key="1">
    <source>
        <dbReference type="EMBL" id="PHX54140.1"/>
    </source>
</evidence>
<dbReference type="InterPro" id="IPR014971">
    <property type="entry name" value="KGK"/>
</dbReference>
<dbReference type="OrthoDB" id="454733at2"/>
<proteinExistence type="predicted"/>
<reference evidence="1" key="1">
    <citation type="submission" date="2017-10" db="EMBL/GenBank/DDBJ databases">
        <title>Draft genome sequence of the planktic cyanobacteria Tychonema bourrellyi isolated from alpine lentic freshwater.</title>
        <authorList>
            <person name="Tett A."/>
            <person name="Armanini F."/>
            <person name="Asnicar F."/>
            <person name="Boscaini A."/>
            <person name="Pasolli E."/>
            <person name="Zolfo M."/>
            <person name="Donati C."/>
            <person name="Salmaso N."/>
            <person name="Segata N."/>
        </authorList>
    </citation>
    <scope>NUCLEOTIDE SEQUENCE</scope>
    <source>
        <strain evidence="1">FEM_GT703</strain>
    </source>
</reference>
<accession>A0A2G4EXH4</accession>
<gene>
    <name evidence="1" type="ORF">CP500_017730</name>
</gene>
<sequence>MSENFDSLKRDDVVSLYSAEILVTNRTFTISEFLAAMMTLMKAQAGWTELKEMWFREGIDCKILKPGAKSWQRGKVRITLEFEPEQLEVAEITESGKSADTKVVSPLDDLRQKMPKES</sequence>
<keyword evidence="2" id="KW-1185">Reference proteome</keyword>
<comment type="caution">
    <text evidence="1">The sequence shown here is derived from an EMBL/GenBank/DDBJ whole genome shotgun (WGS) entry which is preliminary data.</text>
</comment>
<protein>
    <submittedName>
        <fullName evidence="1">KGK family protein</fullName>
    </submittedName>
</protein>
<organism evidence="1 2">
    <name type="scientific">Tychonema bourrellyi FEM_GT703</name>
    <dbReference type="NCBI Taxonomy" id="2040638"/>
    <lineage>
        <taxon>Bacteria</taxon>
        <taxon>Bacillati</taxon>
        <taxon>Cyanobacteriota</taxon>
        <taxon>Cyanophyceae</taxon>
        <taxon>Oscillatoriophycideae</taxon>
        <taxon>Oscillatoriales</taxon>
        <taxon>Microcoleaceae</taxon>
        <taxon>Tychonema</taxon>
    </lineage>
</organism>
<dbReference type="RefSeq" id="WP_096829154.1">
    <property type="nucleotide sequence ID" value="NZ_NXIB02000121.1"/>
</dbReference>
<evidence type="ECO:0000313" key="2">
    <source>
        <dbReference type="Proteomes" id="UP000226442"/>
    </source>
</evidence>
<dbReference type="AlphaFoldDB" id="A0A2G4EXH4"/>
<name>A0A2G4EXH4_9CYAN</name>
<dbReference type="EMBL" id="NXIB02000121">
    <property type="protein sequence ID" value="PHX54140.1"/>
    <property type="molecule type" value="Genomic_DNA"/>
</dbReference>
<dbReference type="Proteomes" id="UP000226442">
    <property type="component" value="Unassembled WGS sequence"/>
</dbReference>